<accession>A0A371QY81</accession>
<comment type="caution">
    <text evidence="8">The sequence shown here is derived from an EMBL/GenBank/DDBJ whole genome shotgun (WGS) entry which is preliminary data.</text>
</comment>
<evidence type="ECO:0000256" key="3">
    <source>
        <dbReference type="ARBA" id="ARBA00022692"/>
    </source>
</evidence>
<dbReference type="Gene3D" id="1.20.81.30">
    <property type="entry name" value="Type II secretion system (T2SS), domain F"/>
    <property type="match status" value="1"/>
</dbReference>
<dbReference type="Proteomes" id="UP000257123">
    <property type="component" value="Unassembled WGS sequence"/>
</dbReference>
<name>A0A371QY81_9CREN</name>
<dbReference type="InterPro" id="IPR018076">
    <property type="entry name" value="T2SS_GspF_dom"/>
</dbReference>
<evidence type="ECO:0000259" key="7">
    <source>
        <dbReference type="Pfam" id="PF00482"/>
    </source>
</evidence>
<dbReference type="Proteomes" id="UP000256877">
    <property type="component" value="Unassembled WGS sequence"/>
</dbReference>
<keyword evidence="4 6" id="KW-1133">Transmembrane helix</keyword>
<dbReference type="RefSeq" id="WP_116420340.1">
    <property type="nucleotide sequence ID" value="NZ_NMUE01000002.1"/>
</dbReference>
<dbReference type="InterPro" id="IPR056569">
    <property type="entry name" value="ArlJ-like"/>
</dbReference>
<protein>
    <submittedName>
        <fullName evidence="8">Secretion system protein</fullName>
    </submittedName>
</protein>
<evidence type="ECO:0000256" key="2">
    <source>
        <dbReference type="ARBA" id="ARBA00022475"/>
    </source>
</evidence>
<organism evidence="8 10">
    <name type="scientific">Pyrobaculum aerophilum</name>
    <dbReference type="NCBI Taxonomy" id="13773"/>
    <lineage>
        <taxon>Archaea</taxon>
        <taxon>Thermoproteota</taxon>
        <taxon>Thermoprotei</taxon>
        <taxon>Thermoproteales</taxon>
        <taxon>Thermoproteaceae</taxon>
        <taxon>Pyrobaculum</taxon>
    </lineage>
</organism>
<feature type="domain" description="Type II secretion system protein GspF" evidence="7">
    <location>
        <begin position="47"/>
        <end position="168"/>
    </location>
</feature>
<feature type="transmembrane region" description="Helical" evidence="6">
    <location>
        <begin position="206"/>
        <end position="227"/>
    </location>
</feature>
<evidence type="ECO:0000313" key="8">
    <source>
        <dbReference type="EMBL" id="RFA95566.1"/>
    </source>
</evidence>
<keyword evidence="2" id="KW-1003">Cell membrane</keyword>
<evidence type="ECO:0000313" key="9">
    <source>
        <dbReference type="EMBL" id="RFA98276.1"/>
    </source>
</evidence>
<dbReference type="PANTHER" id="PTHR35402:SF1">
    <property type="entry name" value="TYPE II SECRETION SYSTEM PROTEIN GSPF DOMAIN-CONTAINING PROTEIN"/>
    <property type="match status" value="1"/>
</dbReference>
<dbReference type="OrthoDB" id="28828at2157"/>
<dbReference type="EMBL" id="NMUF01000055">
    <property type="protein sequence ID" value="RFA95566.1"/>
    <property type="molecule type" value="Genomic_DNA"/>
</dbReference>
<keyword evidence="5 6" id="KW-0472">Membrane</keyword>
<dbReference type="GO" id="GO:0005886">
    <property type="term" value="C:plasma membrane"/>
    <property type="evidence" value="ECO:0007669"/>
    <property type="project" value="UniProtKB-SubCell"/>
</dbReference>
<evidence type="ECO:0000313" key="11">
    <source>
        <dbReference type="Proteomes" id="UP000257123"/>
    </source>
</evidence>
<dbReference type="AlphaFoldDB" id="A0A371QY81"/>
<dbReference type="EMBL" id="NMUE01000002">
    <property type="protein sequence ID" value="RFA98276.1"/>
    <property type="molecule type" value="Genomic_DNA"/>
</dbReference>
<evidence type="ECO:0000256" key="1">
    <source>
        <dbReference type="ARBA" id="ARBA00004651"/>
    </source>
</evidence>
<feature type="transmembrane region" description="Helical" evidence="6">
    <location>
        <begin position="234"/>
        <end position="254"/>
    </location>
</feature>
<gene>
    <name evidence="9" type="ORF">CGL51_00925</name>
    <name evidence="8" type="ORF">CGL52_12725</name>
</gene>
<proteinExistence type="predicted"/>
<dbReference type="Pfam" id="PF00482">
    <property type="entry name" value="T2SSF"/>
    <property type="match status" value="1"/>
</dbReference>
<feature type="transmembrane region" description="Helical" evidence="6">
    <location>
        <begin position="6"/>
        <end position="30"/>
    </location>
</feature>
<evidence type="ECO:0000313" key="10">
    <source>
        <dbReference type="Proteomes" id="UP000256877"/>
    </source>
</evidence>
<evidence type="ECO:0000256" key="4">
    <source>
        <dbReference type="ARBA" id="ARBA00022989"/>
    </source>
</evidence>
<keyword evidence="3 6" id="KW-0812">Transmembrane</keyword>
<comment type="subcellular location">
    <subcellularLocation>
        <location evidence="1">Cell membrane</location>
        <topology evidence="1">Multi-pass membrane protein</topology>
    </subcellularLocation>
</comment>
<evidence type="ECO:0000256" key="5">
    <source>
        <dbReference type="ARBA" id="ARBA00023136"/>
    </source>
</evidence>
<evidence type="ECO:0000256" key="6">
    <source>
        <dbReference type="SAM" id="Phobius"/>
    </source>
</evidence>
<feature type="transmembrane region" description="Helical" evidence="6">
    <location>
        <begin position="154"/>
        <end position="177"/>
    </location>
</feature>
<dbReference type="InterPro" id="IPR042094">
    <property type="entry name" value="T2SS_GspF_sf"/>
</dbReference>
<sequence>MAVFELLYDWAFAVGVATGVLLVAVGLPAWRRSVFIYRLEGQIPQVLRVLSDAAAAGLDLKSAVEASASLALRPMAQVLRRVLSLTEMGGLTVEEAFWQVAKEVPSADFRRFALILIEAARSGARLPEVLNVAARSFATVVEFRQSVASQLRPYVALFYAVMVVYAVLADVLVYFLLPQLAKFTPPQAPVGGIQPYLLSRDTALRVLLISGGVGGVIGGLVVGRVVYGVARAGLLHGGISLILVTVLLWAPLWLGI</sequence>
<reference evidence="10 11" key="1">
    <citation type="submission" date="2017-07" db="EMBL/GenBank/DDBJ databases">
        <title>Draft genome sequence of aerobic hyperthermophilic archaea, Pyrobaculum aerophilum YKB31 and YKB32.</title>
        <authorList>
            <person name="Mochizuki T."/>
            <person name="Berliner A.J."/>
            <person name="Yoshida-Takashima Y."/>
            <person name="Takaki Y."/>
            <person name="Nunoura T."/>
            <person name="Takai K."/>
        </authorList>
    </citation>
    <scope>NUCLEOTIDE SEQUENCE [LARGE SCALE GENOMIC DNA]</scope>
    <source>
        <strain evidence="9 11">YKB31</strain>
        <strain evidence="8 10">YKB32</strain>
    </source>
</reference>
<dbReference type="PANTHER" id="PTHR35402">
    <property type="entry name" value="INTEGRAL MEMBRANE PROTEIN-RELATED"/>
    <property type="match status" value="1"/>
</dbReference>